<protein>
    <submittedName>
        <fullName evidence="1">Uncharacterized protein</fullName>
    </submittedName>
</protein>
<proteinExistence type="predicted"/>
<organism evidence="1 2">
    <name type="scientific">Cognatishimia activa</name>
    <dbReference type="NCBI Taxonomy" id="1715691"/>
    <lineage>
        <taxon>Bacteria</taxon>
        <taxon>Pseudomonadati</taxon>
        <taxon>Pseudomonadota</taxon>
        <taxon>Alphaproteobacteria</taxon>
        <taxon>Rhodobacterales</taxon>
        <taxon>Paracoccaceae</taxon>
        <taxon>Cognatishimia</taxon>
    </lineage>
</organism>
<sequence>MIETATTPRQRQAFDAAHEARGAVLRDGLRWVFSHLHVPLSFDAFRTLTVPSR</sequence>
<dbReference type="EMBL" id="CP060010">
    <property type="protein sequence ID" value="QTN36650.1"/>
    <property type="molecule type" value="Genomic_DNA"/>
</dbReference>
<evidence type="ECO:0000313" key="1">
    <source>
        <dbReference type="EMBL" id="QTN36650.1"/>
    </source>
</evidence>
<accession>A0A975ER53</accession>
<name>A0A975ER53_9RHOB</name>
<evidence type="ECO:0000313" key="2">
    <source>
        <dbReference type="Proteomes" id="UP000665026"/>
    </source>
</evidence>
<reference evidence="1" key="1">
    <citation type="submission" date="2020-07" db="EMBL/GenBank/DDBJ databases">
        <title>Genome sequences of bacteria associated with the marine, planktonic diatom Thalassiosira profunda strain ECT2AJA-044.</title>
        <authorList>
            <person name="Gargas C.B."/>
            <person name="Roberts W.R."/>
            <person name="Alverson A.J."/>
        </authorList>
    </citation>
    <scope>NUCLEOTIDE SEQUENCE</scope>
    <source>
        <strain evidence="1">ECT2AJA-044</strain>
    </source>
</reference>
<dbReference type="AlphaFoldDB" id="A0A975ER53"/>
<gene>
    <name evidence="1" type="ORF">HZ995_03770</name>
</gene>
<dbReference type="KEGG" id="cact:HZ995_03770"/>
<dbReference type="Proteomes" id="UP000665026">
    <property type="component" value="Chromosome"/>
</dbReference>
<dbReference type="RefSeq" id="WP_209357349.1">
    <property type="nucleotide sequence ID" value="NZ_CP060010.1"/>
</dbReference>